<keyword evidence="4" id="KW-1185">Reference proteome</keyword>
<accession>A0ABN2VPA4</accession>
<keyword evidence="2" id="KW-1133">Transmembrane helix</keyword>
<feature type="region of interest" description="Disordered" evidence="1">
    <location>
        <begin position="144"/>
        <end position="165"/>
    </location>
</feature>
<dbReference type="Proteomes" id="UP001501480">
    <property type="component" value="Unassembled WGS sequence"/>
</dbReference>
<keyword evidence="2" id="KW-0472">Membrane</keyword>
<name>A0ABN2VPA4_9ACTN</name>
<gene>
    <name evidence="3" type="ORF">GCM10009821_00490</name>
</gene>
<evidence type="ECO:0000256" key="2">
    <source>
        <dbReference type="SAM" id="Phobius"/>
    </source>
</evidence>
<evidence type="ECO:0000313" key="3">
    <source>
        <dbReference type="EMBL" id="GAA2068598.1"/>
    </source>
</evidence>
<reference evidence="3 4" key="1">
    <citation type="journal article" date="2019" name="Int. J. Syst. Evol. Microbiol.">
        <title>The Global Catalogue of Microorganisms (GCM) 10K type strain sequencing project: providing services to taxonomists for standard genome sequencing and annotation.</title>
        <authorList>
            <consortium name="The Broad Institute Genomics Platform"/>
            <consortium name="The Broad Institute Genome Sequencing Center for Infectious Disease"/>
            <person name="Wu L."/>
            <person name="Ma J."/>
        </authorList>
    </citation>
    <scope>NUCLEOTIDE SEQUENCE [LARGE SCALE GENOMIC DNA]</scope>
    <source>
        <strain evidence="3 4">JCM 15749</strain>
    </source>
</reference>
<proteinExistence type="predicted"/>
<feature type="transmembrane region" description="Helical" evidence="2">
    <location>
        <begin position="16"/>
        <end position="34"/>
    </location>
</feature>
<protein>
    <submittedName>
        <fullName evidence="3">DUF3093 domain-containing protein</fullName>
    </submittedName>
</protein>
<feature type="compositionally biased region" description="Polar residues" evidence="1">
    <location>
        <begin position="145"/>
        <end position="156"/>
    </location>
</feature>
<feature type="transmembrane region" description="Helical" evidence="2">
    <location>
        <begin position="41"/>
        <end position="59"/>
    </location>
</feature>
<evidence type="ECO:0000256" key="1">
    <source>
        <dbReference type="SAM" id="MobiDB-lite"/>
    </source>
</evidence>
<comment type="caution">
    <text evidence="3">The sequence shown here is derived from an EMBL/GenBank/DDBJ whole genome shotgun (WGS) entry which is preliminary data.</text>
</comment>
<dbReference type="Pfam" id="PF11292">
    <property type="entry name" value="DUF3093"/>
    <property type="match status" value="1"/>
</dbReference>
<evidence type="ECO:0000313" key="4">
    <source>
        <dbReference type="Proteomes" id="UP001501480"/>
    </source>
</evidence>
<keyword evidence="2" id="KW-0812">Transmembrane</keyword>
<sequence>MLVTGHRERLLPPPSWWVGGLAFALVWGWLVLVLSGPSAAVLTTAGVGAGVALALWRYGAVTLVVEDGALRAGRARIDVEHLDGVEVLDRDAMRRWHGPDADARAWLVHRTYVAGGVRATVSDPTDPTPYWLLSSRRPDDLARALTSQGVPTTTSPDEGDPDGAT</sequence>
<dbReference type="InterPro" id="IPR021443">
    <property type="entry name" value="DUF3093"/>
</dbReference>
<organism evidence="3 4">
    <name type="scientific">Aeromicrobium halocynthiae</name>
    <dbReference type="NCBI Taxonomy" id="560557"/>
    <lineage>
        <taxon>Bacteria</taxon>
        <taxon>Bacillati</taxon>
        <taxon>Actinomycetota</taxon>
        <taxon>Actinomycetes</taxon>
        <taxon>Propionibacteriales</taxon>
        <taxon>Nocardioidaceae</taxon>
        <taxon>Aeromicrobium</taxon>
    </lineage>
</organism>
<dbReference type="EMBL" id="BAAAPY010000001">
    <property type="protein sequence ID" value="GAA2068598.1"/>
    <property type="molecule type" value="Genomic_DNA"/>
</dbReference>